<geneLocation type="plasmid" evidence="2">
    <name>pOB3b2</name>
</geneLocation>
<keyword evidence="2" id="KW-0614">Plasmid</keyword>
<dbReference type="Pfam" id="PF01527">
    <property type="entry name" value="HTH_Tnp_1"/>
    <property type="match status" value="1"/>
</dbReference>
<dbReference type="InterPro" id="IPR002514">
    <property type="entry name" value="Transposase_8"/>
</dbReference>
<dbReference type="AlphaFoldDB" id="A0A2D2D738"/>
<evidence type="ECO:0000313" key="2">
    <source>
        <dbReference type="EMBL" id="ATQ70817.1"/>
    </source>
</evidence>
<reference evidence="3" key="2">
    <citation type="submission" date="2017-10" db="EMBL/GenBank/DDBJ databases">
        <title>Completed PacBio SMRT sequence of Methylosinus trichosporium OB3b reveals presence of a third large plasmid.</title>
        <authorList>
            <person name="Charles T.C."/>
            <person name="Lynch M.D.J."/>
            <person name="Heil J.R."/>
            <person name="Cheng J."/>
        </authorList>
    </citation>
    <scope>NUCLEOTIDE SEQUENCE [LARGE SCALE GENOMIC DNA]</scope>
    <source>
        <strain evidence="3">OB3b</strain>
        <plasmid evidence="3">pob3b2</plasmid>
    </source>
</reference>
<dbReference type="GO" id="GO:0043565">
    <property type="term" value="F:sequence-specific DNA binding"/>
    <property type="evidence" value="ECO:0007669"/>
    <property type="project" value="InterPro"/>
</dbReference>
<sequence length="143" mass="15824">MANAMVDAMHDDRTYRRVEVITGHRRRRDWTPEEKDRIVGESLRPKANISEVARRNGVSRGLLNIWRRQARALAASPSTKRELFATVLVESDATHREKSAASVSRPATSGAIKIEIGGATIRVPKGVDRATLDAVISALRTAR</sequence>
<dbReference type="KEGG" id="mtw:CQW49_22890"/>
<proteinExistence type="predicted"/>
<dbReference type="PANTHER" id="PTHR37936:SF3">
    <property type="entry name" value="TRANSPOSASE INSC FOR INSERTION ELEMENT IS2A-RELATED"/>
    <property type="match status" value="1"/>
</dbReference>
<dbReference type="Proteomes" id="UP000230709">
    <property type="component" value="Plasmid pOB3b2"/>
</dbReference>
<gene>
    <name evidence="1" type="ORF">CQW49_22855</name>
    <name evidence="2" type="ORF">CQW49_22890</name>
</gene>
<protein>
    <recommendedName>
        <fullName evidence="4">Transposase</fullName>
    </recommendedName>
</protein>
<evidence type="ECO:0000313" key="3">
    <source>
        <dbReference type="Proteomes" id="UP000230709"/>
    </source>
</evidence>
<organism evidence="2 3">
    <name type="scientific">Methylosinus trichosporium (strain ATCC 35070 / NCIMB 11131 / UNIQEM 75 / OB3b)</name>
    <dbReference type="NCBI Taxonomy" id="595536"/>
    <lineage>
        <taxon>Bacteria</taxon>
        <taxon>Pseudomonadati</taxon>
        <taxon>Pseudomonadota</taxon>
        <taxon>Alphaproteobacteria</taxon>
        <taxon>Hyphomicrobiales</taxon>
        <taxon>Methylocystaceae</taxon>
        <taxon>Methylosinus</taxon>
    </lineage>
</organism>
<dbReference type="GO" id="GO:0004803">
    <property type="term" value="F:transposase activity"/>
    <property type="evidence" value="ECO:0007669"/>
    <property type="project" value="InterPro"/>
</dbReference>
<dbReference type="EMBL" id="CP023739">
    <property type="protein sequence ID" value="ATQ70813.1"/>
    <property type="molecule type" value="Genomic_DNA"/>
</dbReference>
<evidence type="ECO:0008006" key="4">
    <source>
        <dbReference type="Google" id="ProtNLM"/>
    </source>
</evidence>
<dbReference type="KEGG" id="mtw:CQW49_22855"/>
<name>A0A2D2D738_METT3</name>
<dbReference type="RefSeq" id="WP_099832032.1">
    <property type="nucleotide sequence ID" value="NZ_CP023739.1"/>
</dbReference>
<accession>A0A2D2D738</accession>
<dbReference type="InterPro" id="IPR010921">
    <property type="entry name" value="Trp_repressor/repl_initiator"/>
</dbReference>
<dbReference type="SUPFAM" id="SSF48295">
    <property type="entry name" value="TrpR-like"/>
    <property type="match status" value="1"/>
</dbReference>
<dbReference type="EMBL" id="CP023739">
    <property type="protein sequence ID" value="ATQ70817.1"/>
    <property type="molecule type" value="Genomic_DNA"/>
</dbReference>
<dbReference type="NCBIfam" id="NF047595">
    <property type="entry name" value="IS66_ISRel24_TnpA"/>
    <property type="match status" value="1"/>
</dbReference>
<geneLocation type="plasmid" evidence="3">
    <name>pob3b2</name>
</geneLocation>
<dbReference type="GO" id="GO:0006313">
    <property type="term" value="P:DNA transposition"/>
    <property type="evidence" value="ECO:0007669"/>
    <property type="project" value="InterPro"/>
</dbReference>
<reference evidence="2" key="1">
    <citation type="journal article" date="2017" name="Genome Announc.">
        <title>The Completed PacBio Single-Molecule Real-Time Sequence of Methylosinus trichosporium Strain OB3b Reveals the Presence of a Third Large Plasmid.</title>
        <authorList>
            <person name="Heil J.R."/>
            <person name="Lynch M.D."/>
            <person name="Cheng J."/>
            <person name="Matysiakiewicz O."/>
            <person name="D'Alessio M."/>
            <person name="Charles T.C."/>
        </authorList>
    </citation>
    <scope>NUCLEOTIDE SEQUENCE</scope>
    <source>
        <strain evidence="2">OB3b</strain>
        <plasmid evidence="2">pOB3b2</plasmid>
    </source>
</reference>
<dbReference type="PANTHER" id="PTHR37936">
    <property type="entry name" value="TRANSPOSASE INSC FOR INSERTION ELEMENT IS2A-RELATED"/>
    <property type="match status" value="1"/>
</dbReference>
<evidence type="ECO:0000313" key="1">
    <source>
        <dbReference type="EMBL" id="ATQ70813.1"/>
    </source>
</evidence>
<keyword evidence="3" id="KW-1185">Reference proteome</keyword>